<dbReference type="EMBL" id="KV878683">
    <property type="protein sequence ID" value="OJJ72400.1"/>
    <property type="molecule type" value="Genomic_DNA"/>
</dbReference>
<feature type="signal peptide" evidence="2">
    <location>
        <begin position="1"/>
        <end position="25"/>
    </location>
</feature>
<proteinExistence type="predicted"/>
<feature type="chain" id="PRO_5012160016" description="Secreted protein" evidence="2">
    <location>
        <begin position="26"/>
        <end position="92"/>
    </location>
</feature>
<evidence type="ECO:0000313" key="4">
    <source>
        <dbReference type="Proteomes" id="UP000184499"/>
    </source>
</evidence>
<feature type="compositionally biased region" description="Basic and acidic residues" evidence="1">
    <location>
        <begin position="31"/>
        <end position="45"/>
    </location>
</feature>
<organism evidence="3 4">
    <name type="scientific">Aspergillus brasiliensis (strain CBS 101740 / IMI 381727 / IBT 21946)</name>
    <dbReference type="NCBI Taxonomy" id="767769"/>
    <lineage>
        <taxon>Eukaryota</taxon>
        <taxon>Fungi</taxon>
        <taxon>Dikarya</taxon>
        <taxon>Ascomycota</taxon>
        <taxon>Pezizomycotina</taxon>
        <taxon>Eurotiomycetes</taxon>
        <taxon>Eurotiomycetidae</taxon>
        <taxon>Eurotiales</taxon>
        <taxon>Aspergillaceae</taxon>
        <taxon>Aspergillus</taxon>
        <taxon>Aspergillus subgen. Circumdati</taxon>
    </lineage>
</organism>
<keyword evidence="4" id="KW-1185">Reference proteome</keyword>
<accession>A0A1L9ULB8</accession>
<dbReference type="Proteomes" id="UP000184499">
    <property type="component" value="Unassembled WGS sequence"/>
</dbReference>
<evidence type="ECO:0000256" key="2">
    <source>
        <dbReference type="SAM" id="SignalP"/>
    </source>
</evidence>
<protein>
    <recommendedName>
        <fullName evidence="5">Secreted protein</fullName>
    </recommendedName>
</protein>
<gene>
    <name evidence="3" type="ORF">ASPBRDRAFT_42093</name>
</gene>
<feature type="region of interest" description="Disordered" evidence="1">
    <location>
        <begin position="26"/>
        <end position="45"/>
    </location>
</feature>
<reference evidence="4" key="1">
    <citation type="journal article" date="2017" name="Genome Biol.">
        <title>Comparative genomics reveals high biological diversity and specific adaptations in the industrially and medically important fungal genus Aspergillus.</title>
        <authorList>
            <person name="de Vries R.P."/>
            <person name="Riley R."/>
            <person name="Wiebenga A."/>
            <person name="Aguilar-Osorio G."/>
            <person name="Amillis S."/>
            <person name="Uchima C.A."/>
            <person name="Anderluh G."/>
            <person name="Asadollahi M."/>
            <person name="Askin M."/>
            <person name="Barry K."/>
            <person name="Battaglia E."/>
            <person name="Bayram O."/>
            <person name="Benocci T."/>
            <person name="Braus-Stromeyer S.A."/>
            <person name="Caldana C."/>
            <person name="Canovas D."/>
            <person name="Cerqueira G.C."/>
            <person name="Chen F."/>
            <person name="Chen W."/>
            <person name="Choi C."/>
            <person name="Clum A."/>
            <person name="Dos Santos R.A."/>
            <person name="Damasio A.R."/>
            <person name="Diallinas G."/>
            <person name="Emri T."/>
            <person name="Fekete E."/>
            <person name="Flipphi M."/>
            <person name="Freyberg S."/>
            <person name="Gallo A."/>
            <person name="Gournas C."/>
            <person name="Habgood R."/>
            <person name="Hainaut M."/>
            <person name="Harispe M.L."/>
            <person name="Henrissat B."/>
            <person name="Hilden K.S."/>
            <person name="Hope R."/>
            <person name="Hossain A."/>
            <person name="Karabika E."/>
            <person name="Karaffa L."/>
            <person name="Karanyi Z."/>
            <person name="Krasevec N."/>
            <person name="Kuo A."/>
            <person name="Kusch H."/>
            <person name="LaButti K."/>
            <person name="Lagendijk E.L."/>
            <person name="Lapidus A."/>
            <person name="Levasseur A."/>
            <person name="Lindquist E."/>
            <person name="Lipzen A."/>
            <person name="Logrieco A.F."/>
            <person name="MacCabe A."/>
            <person name="Maekelae M.R."/>
            <person name="Malavazi I."/>
            <person name="Melin P."/>
            <person name="Meyer V."/>
            <person name="Mielnichuk N."/>
            <person name="Miskei M."/>
            <person name="Molnar A.P."/>
            <person name="Mule G."/>
            <person name="Ngan C.Y."/>
            <person name="Orejas M."/>
            <person name="Orosz E."/>
            <person name="Ouedraogo J.P."/>
            <person name="Overkamp K.M."/>
            <person name="Park H.-S."/>
            <person name="Perrone G."/>
            <person name="Piumi F."/>
            <person name="Punt P.J."/>
            <person name="Ram A.F."/>
            <person name="Ramon A."/>
            <person name="Rauscher S."/>
            <person name="Record E."/>
            <person name="Riano-Pachon D.M."/>
            <person name="Robert V."/>
            <person name="Roehrig J."/>
            <person name="Ruller R."/>
            <person name="Salamov A."/>
            <person name="Salih N.S."/>
            <person name="Samson R.A."/>
            <person name="Sandor E."/>
            <person name="Sanguinetti M."/>
            <person name="Schuetze T."/>
            <person name="Sepcic K."/>
            <person name="Shelest E."/>
            <person name="Sherlock G."/>
            <person name="Sophianopoulou V."/>
            <person name="Squina F.M."/>
            <person name="Sun H."/>
            <person name="Susca A."/>
            <person name="Todd R.B."/>
            <person name="Tsang A."/>
            <person name="Unkles S.E."/>
            <person name="van de Wiele N."/>
            <person name="van Rossen-Uffink D."/>
            <person name="Oliveira J.V."/>
            <person name="Vesth T.C."/>
            <person name="Visser J."/>
            <person name="Yu J.-H."/>
            <person name="Zhou M."/>
            <person name="Andersen M.R."/>
            <person name="Archer D.B."/>
            <person name="Baker S.E."/>
            <person name="Benoit I."/>
            <person name="Brakhage A.A."/>
            <person name="Braus G.H."/>
            <person name="Fischer R."/>
            <person name="Frisvad J.C."/>
            <person name="Goldman G.H."/>
            <person name="Houbraken J."/>
            <person name="Oakley B."/>
            <person name="Pocsi I."/>
            <person name="Scazzocchio C."/>
            <person name="Seiboth B."/>
            <person name="vanKuyk P.A."/>
            <person name="Wortman J."/>
            <person name="Dyer P.S."/>
            <person name="Grigoriev I.V."/>
        </authorList>
    </citation>
    <scope>NUCLEOTIDE SEQUENCE [LARGE SCALE GENOMIC DNA]</scope>
    <source>
        <strain evidence="4">CBS 101740 / IMI 381727 / IBT 21946</strain>
    </source>
</reference>
<name>A0A1L9ULB8_ASPBC</name>
<sequence>MPLVPNLTVVSLSLSLSSSLPLSLAVPSHGGDSHRLSSESNERRPRPWRRCVALGVNGPPISSWPLPPTNPLVVPRRYHLCGRRYIIHCPSS</sequence>
<dbReference type="VEuPathDB" id="FungiDB:ASPBRDRAFT_42093"/>
<dbReference type="AlphaFoldDB" id="A0A1L9ULB8"/>
<dbReference type="RefSeq" id="XP_067479648.1">
    <property type="nucleotide sequence ID" value="XM_067624733.1"/>
</dbReference>
<keyword evidence="2" id="KW-0732">Signal</keyword>
<evidence type="ECO:0000313" key="3">
    <source>
        <dbReference type="EMBL" id="OJJ72400.1"/>
    </source>
</evidence>
<evidence type="ECO:0008006" key="5">
    <source>
        <dbReference type="Google" id="ProtNLM"/>
    </source>
</evidence>
<evidence type="ECO:0000256" key="1">
    <source>
        <dbReference type="SAM" id="MobiDB-lite"/>
    </source>
</evidence>
<dbReference type="GeneID" id="93577221"/>